<organism evidence="1 2">
    <name type="scientific">Daphnia magna</name>
    <dbReference type="NCBI Taxonomy" id="35525"/>
    <lineage>
        <taxon>Eukaryota</taxon>
        <taxon>Metazoa</taxon>
        <taxon>Ecdysozoa</taxon>
        <taxon>Arthropoda</taxon>
        <taxon>Crustacea</taxon>
        <taxon>Branchiopoda</taxon>
        <taxon>Diplostraca</taxon>
        <taxon>Cladocera</taxon>
        <taxon>Anomopoda</taxon>
        <taxon>Daphniidae</taxon>
        <taxon>Daphnia</taxon>
    </lineage>
</organism>
<proteinExistence type="predicted"/>
<evidence type="ECO:0000313" key="2">
    <source>
        <dbReference type="Proteomes" id="UP001234178"/>
    </source>
</evidence>
<keyword evidence="2" id="KW-1185">Reference proteome</keyword>
<gene>
    <name evidence="1" type="ORF">OUZ56_028266</name>
</gene>
<evidence type="ECO:0000313" key="1">
    <source>
        <dbReference type="EMBL" id="KAK4036199.1"/>
    </source>
</evidence>
<name>A0ABR0B3B9_9CRUS</name>
<sequence>MVDPHSPLMIASRAERLFIVIDVMEQLVNGIDRVRILGRWDNIFDIATVGYYTGVAGQRESLQSAMRVSVSRISVLALLIQLKQQQLSPFPDYVIMAADFYTDELVMPPKKTLSRAAIKTNGPVQLKVRAESFLLPQQVDDRSVSFARCVPPPFAANTNQHNEDVNNPSAKITGQYQRSAFVTIWICERKWRLERLRTPPSDQICKRFMQDTLGTHTYFAFRFAIWRIKSEAVGFQTKRRGERSRLMNRLLQPKT</sequence>
<dbReference type="Proteomes" id="UP001234178">
    <property type="component" value="Unassembled WGS sequence"/>
</dbReference>
<reference evidence="1 2" key="1">
    <citation type="journal article" date="2023" name="Nucleic Acids Res.">
        <title>The hologenome of Daphnia magna reveals possible DNA methylation and microbiome-mediated evolution of the host genome.</title>
        <authorList>
            <person name="Chaturvedi A."/>
            <person name="Li X."/>
            <person name="Dhandapani V."/>
            <person name="Marshall H."/>
            <person name="Kissane S."/>
            <person name="Cuenca-Cambronero M."/>
            <person name="Asole G."/>
            <person name="Calvet F."/>
            <person name="Ruiz-Romero M."/>
            <person name="Marangio P."/>
            <person name="Guigo R."/>
            <person name="Rago D."/>
            <person name="Mirbahai L."/>
            <person name="Eastwood N."/>
            <person name="Colbourne J.K."/>
            <person name="Zhou J."/>
            <person name="Mallon E."/>
            <person name="Orsini L."/>
        </authorList>
    </citation>
    <scope>NUCLEOTIDE SEQUENCE [LARGE SCALE GENOMIC DNA]</scope>
    <source>
        <strain evidence="1">LRV0_1</strain>
    </source>
</reference>
<accession>A0ABR0B3B9</accession>
<dbReference type="EMBL" id="JAOYFB010000040">
    <property type="protein sequence ID" value="KAK4036199.1"/>
    <property type="molecule type" value="Genomic_DNA"/>
</dbReference>
<comment type="caution">
    <text evidence="1">The sequence shown here is derived from an EMBL/GenBank/DDBJ whole genome shotgun (WGS) entry which is preliminary data.</text>
</comment>
<protein>
    <submittedName>
        <fullName evidence="1">Uncharacterized protein</fullName>
    </submittedName>
</protein>